<name>A0A9P6C415_9AGAR</name>
<organism evidence="1 2">
    <name type="scientific">Macrolepiota fuliginosa MF-IS2</name>
    <dbReference type="NCBI Taxonomy" id="1400762"/>
    <lineage>
        <taxon>Eukaryota</taxon>
        <taxon>Fungi</taxon>
        <taxon>Dikarya</taxon>
        <taxon>Basidiomycota</taxon>
        <taxon>Agaricomycotina</taxon>
        <taxon>Agaricomycetes</taxon>
        <taxon>Agaricomycetidae</taxon>
        <taxon>Agaricales</taxon>
        <taxon>Agaricineae</taxon>
        <taxon>Agaricaceae</taxon>
        <taxon>Macrolepiota</taxon>
    </lineage>
</organism>
<comment type="caution">
    <text evidence="1">The sequence shown here is derived from an EMBL/GenBank/DDBJ whole genome shotgun (WGS) entry which is preliminary data.</text>
</comment>
<evidence type="ECO:0000313" key="2">
    <source>
        <dbReference type="Proteomes" id="UP000807342"/>
    </source>
</evidence>
<dbReference type="Proteomes" id="UP000807342">
    <property type="component" value="Unassembled WGS sequence"/>
</dbReference>
<dbReference type="OrthoDB" id="3067012at2759"/>
<keyword evidence="2" id="KW-1185">Reference proteome</keyword>
<reference evidence="1" key="1">
    <citation type="submission" date="2020-11" db="EMBL/GenBank/DDBJ databases">
        <authorList>
            <consortium name="DOE Joint Genome Institute"/>
            <person name="Ahrendt S."/>
            <person name="Riley R."/>
            <person name="Andreopoulos W."/>
            <person name="Labutti K."/>
            <person name="Pangilinan J."/>
            <person name="Ruiz-Duenas F.J."/>
            <person name="Barrasa J.M."/>
            <person name="Sanchez-Garcia M."/>
            <person name="Camarero S."/>
            <person name="Miyauchi S."/>
            <person name="Serrano A."/>
            <person name="Linde D."/>
            <person name="Babiker R."/>
            <person name="Drula E."/>
            <person name="Ayuso-Fernandez I."/>
            <person name="Pacheco R."/>
            <person name="Padilla G."/>
            <person name="Ferreira P."/>
            <person name="Barriuso J."/>
            <person name="Kellner H."/>
            <person name="Castanera R."/>
            <person name="Alfaro M."/>
            <person name="Ramirez L."/>
            <person name="Pisabarro A.G."/>
            <person name="Kuo A."/>
            <person name="Tritt A."/>
            <person name="Lipzen A."/>
            <person name="He G."/>
            <person name="Yan M."/>
            <person name="Ng V."/>
            <person name="Cullen D."/>
            <person name="Martin F."/>
            <person name="Rosso M.-N."/>
            <person name="Henrissat B."/>
            <person name="Hibbett D."/>
            <person name="Martinez A.T."/>
            <person name="Grigoriev I.V."/>
        </authorList>
    </citation>
    <scope>NUCLEOTIDE SEQUENCE</scope>
    <source>
        <strain evidence="1">MF-IS2</strain>
    </source>
</reference>
<proteinExistence type="predicted"/>
<sequence length="593" mass="67016">MHPALRIDEILVIIFSDPVLSSRSDGRVLPSNTSALLSDEVSRRHPLLALALTCKTFHEPATEMLWRRVDSLDRLVRTMPRDLIEVFDPRSQRANRDTDESAEGEERLIIELFGKWPTERCIIFKRDPTEQDWRIFERFAAYVHEFGRADGSHDKFRLDENIHQALQARYSPEAPILPQLRKLACNGCKQLGYANLLLPRPPQTLFTSLSVHGGCSSCTLAFIADAGNSNSIANLTHIHLGTHYIPQDFYSSFSDFLMTCARGKVKSLYIPGVPITLDTMKSVLQWQTLEELSLRVLTFDAEVLGGELLRPFLRRFEVEMEPVLVTSDSGGGLENFYSDLVTRLRAPGLVDLRLRETRLPVAHDMKHFLRMLAQSESFADEAQAWRTPCIRLIPARHNIPEPPVPLPDAYICTFSNSLHVLCQPSLTNPAQTRFSQLCMLELYETAVDVADEELGILASALPRLISLVFSTRSHGGGKSRTTLIGLWLLAKRCMQLETVSLLVDAALDWTVFDFLTGTIGDHTNDCARLDQLAQGRNDNLHALHLGDSTIQDEDLVTRFLQAVFPKIKNLCYTNSREMTSDMKRWRAVKHRLG</sequence>
<evidence type="ECO:0000313" key="1">
    <source>
        <dbReference type="EMBL" id="KAF9450742.1"/>
    </source>
</evidence>
<gene>
    <name evidence="1" type="ORF">P691DRAFT_773665</name>
</gene>
<protein>
    <recommendedName>
        <fullName evidence="3">F-box domain-containing protein</fullName>
    </recommendedName>
</protein>
<evidence type="ECO:0008006" key="3">
    <source>
        <dbReference type="Google" id="ProtNLM"/>
    </source>
</evidence>
<dbReference type="AlphaFoldDB" id="A0A9P6C415"/>
<accession>A0A9P6C415</accession>
<dbReference type="EMBL" id="MU151098">
    <property type="protein sequence ID" value="KAF9450742.1"/>
    <property type="molecule type" value="Genomic_DNA"/>
</dbReference>